<keyword evidence="4" id="KW-0326">Glycosidase</keyword>
<feature type="chain" id="PRO_5045844609" evidence="5">
    <location>
        <begin position="31"/>
        <end position="690"/>
    </location>
</feature>
<dbReference type="RefSeq" id="WP_327969272.1">
    <property type="nucleotide sequence ID" value="NZ_JARMQG010000276.1"/>
</dbReference>
<dbReference type="SMART" id="SM00060">
    <property type="entry name" value="FN3"/>
    <property type="match status" value="2"/>
</dbReference>
<dbReference type="Gene3D" id="3.20.20.80">
    <property type="entry name" value="Glycosidases"/>
    <property type="match status" value="1"/>
</dbReference>
<evidence type="ECO:0000313" key="8">
    <source>
        <dbReference type="Proteomes" id="UP001330749"/>
    </source>
</evidence>
<evidence type="ECO:0000256" key="5">
    <source>
        <dbReference type="SAM" id="SignalP"/>
    </source>
</evidence>
<dbReference type="InterPro" id="IPR013783">
    <property type="entry name" value="Ig-like_fold"/>
</dbReference>
<dbReference type="Proteomes" id="UP001330749">
    <property type="component" value="Unassembled WGS sequence"/>
</dbReference>
<dbReference type="InterPro" id="IPR017853">
    <property type="entry name" value="GH"/>
</dbReference>
<comment type="caution">
    <text evidence="7">The sequence shown here is derived from an EMBL/GenBank/DDBJ whole genome shotgun (WGS) entry which is preliminary data.</text>
</comment>
<dbReference type="CDD" id="cd00599">
    <property type="entry name" value="GH25_muramidase"/>
    <property type="match status" value="1"/>
</dbReference>
<keyword evidence="8" id="KW-1185">Reference proteome</keyword>
<dbReference type="InterPro" id="IPR018077">
    <property type="entry name" value="Glyco_hydro_fam25_subgr"/>
</dbReference>
<gene>
    <name evidence="7" type="ORF">P4447_17175</name>
</gene>
<dbReference type="EMBL" id="JARMQG010000276">
    <property type="protein sequence ID" value="MED3564153.1"/>
    <property type="molecule type" value="Genomic_DNA"/>
</dbReference>
<proteinExistence type="inferred from homology"/>
<reference evidence="7 8" key="1">
    <citation type="submission" date="2023-03" db="EMBL/GenBank/DDBJ databases">
        <title>Bacillus Genome Sequencing.</title>
        <authorList>
            <person name="Dunlap C."/>
        </authorList>
    </citation>
    <scope>NUCLEOTIDE SEQUENCE [LARGE SCALE GENOMIC DNA]</scope>
    <source>
        <strain evidence="7 8">B-14544</strain>
    </source>
</reference>
<evidence type="ECO:0000256" key="4">
    <source>
        <dbReference type="ARBA" id="ARBA00023295"/>
    </source>
</evidence>
<keyword evidence="3" id="KW-0378">Hydrolase</keyword>
<dbReference type="Gene3D" id="2.60.40.10">
    <property type="entry name" value="Immunoglobulins"/>
    <property type="match status" value="2"/>
</dbReference>
<feature type="domain" description="Fibronectin type-III" evidence="6">
    <location>
        <begin position="598"/>
        <end position="690"/>
    </location>
</feature>
<dbReference type="InterPro" id="IPR013378">
    <property type="entry name" value="InlB-like_B-rpt"/>
</dbReference>
<evidence type="ECO:0000313" key="7">
    <source>
        <dbReference type="EMBL" id="MED3564153.1"/>
    </source>
</evidence>
<feature type="domain" description="Fibronectin type-III" evidence="6">
    <location>
        <begin position="506"/>
        <end position="597"/>
    </location>
</feature>
<organism evidence="7 8">
    <name type="scientific">Bacillus xiapuensis</name>
    <dbReference type="NCBI Taxonomy" id="2014075"/>
    <lineage>
        <taxon>Bacteria</taxon>
        <taxon>Bacillati</taxon>
        <taxon>Bacillota</taxon>
        <taxon>Bacilli</taxon>
        <taxon>Bacillales</taxon>
        <taxon>Bacillaceae</taxon>
        <taxon>Bacillus</taxon>
    </lineage>
</organism>
<evidence type="ECO:0000259" key="6">
    <source>
        <dbReference type="PROSITE" id="PS50853"/>
    </source>
</evidence>
<keyword evidence="5" id="KW-0732">Signal</keyword>
<dbReference type="SMART" id="SM00641">
    <property type="entry name" value="Glyco_25"/>
    <property type="match status" value="1"/>
</dbReference>
<dbReference type="InterPro" id="IPR003961">
    <property type="entry name" value="FN3_dom"/>
</dbReference>
<name>A0ABU6NG00_9BACI</name>
<dbReference type="PROSITE" id="PS51904">
    <property type="entry name" value="GLYCOSYL_HYDROL_F25_2"/>
    <property type="match status" value="1"/>
</dbReference>
<dbReference type="Pfam" id="PF00041">
    <property type="entry name" value="fn3"/>
    <property type="match status" value="1"/>
</dbReference>
<accession>A0ABU6NG00</accession>
<dbReference type="CDD" id="cd00063">
    <property type="entry name" value="FN3"/>
    <property type="match status" value="2"/>
</dbReference>
<evidence type="ECO:0000256" key="1">
    <source>
        <dbReference type="ARBA" id="ARBA00004196"/>
    </source>
</evidence>
<dbReference type="Pfam" id="PF01183">
    <property type="entry name" value="Glyco_hydro_25"/>
    <property type="match status" value="1"/>
</dbReference>
<dbReference type="PROSITE" id="PS50853">
    <property type="entry name" value="FN3"/>
    <property type="match status" value="2"/>
</dbReference>
<protein>
    <submittedName>
        <fullName evidence="7">GH25 family lysozyme</fullName>
    </submittedName>
</protein>
<dbReference type="PANTHER" id="PTHR34135:SF2">
    <property type="entry name" value="LYSOZYME"/>
    <property type="match status" value="1"/>
</dbReference>
<sequence length="690" mass="74914">MKHAAKWIRSFFSVVLLISVLLTSHSAAWASGVMPPATSANLKGIDVSHWQGTIDWNQVKNSGIAFVYAKASEGAAYTDPMFSTNVKGARAAGLPIGAYHYARPSAPYNPDDAKAEAQFFVNVMTNGGMGDFGDIMPVLDIEQPAATGTLTSDEITSWARVFTDTVKSLTNRQVMVYTGVWFVQQYNDFGGKLSDLPVWIARYSTTPPLAVGGWTQWTAWQYSDKGTIPGILGNVDLDYGPTSIDALKGNLSYTVVFKDANGTVLSTEQIGSGSAANPPVNPGKAGYTFTGWDTDFSKVTSNLVVTAQYKINQYKVVFMDSDGTVLDTQTVAYGSSAVAPQTPSKEGYTLQWDQAFNKITSDLTVKAIYAPKVYTIIFKDYNGTILSNLKVKYNMPITAPAQPSRTGYTFTGWDQKFTNATSDLTITAQYKINQYPVIFKNDDGNVLSNQTVNYGAKPSSVKVPVRTGYTFVGWFKSSKDTVPYNLQTPIKSAVVLYARYAKNTAVPGGVKATSAGYSKVKVSWGAVSGAQGYQIFRATTKTGTYSYLATTSGSSYTNSGLVTNRAYYYKVRAYRVVNGTTVYSSYSTIVGGTPVLAAPTGLKAARASSTSIKLTWNKGAEASGYEIFRATSYKGVYTKAVTLTSGSTISYTNTKLSKGKLYYFKIRAYRIINGQKIYSGYSNSVYLKTY</sequence>
<feature type="signal peptide" evidence="5">
    <location>
        <begin position="1"/>
        <end position="30"/>
    </location>
</feature>
<dbReference type="Gene3D" id="2.60.40.4270">
    <property type="entry name" value="Listeria-Bacteroides repeat domain"/>
    <property type="match status" value="3"/>
</dbReference>
<dbReference type="SUPFAM" id="SSF49265">
    <property type="entry name" value="Fibronectin type III"/>
    <property type="match status" value="1"/>
</dbReference>
<comment type="similarity">
    <text evidence="2">Belongs to the glycosyl hydrolase 25 family.</text>
</comment>
<dbReference type="PANTHER" id="PTHR34135">
    <property type="entry name" value="LYSOZYME"/>
    <property type="match status" value="1"/>
</dbReference>
<dbReference type="NCBIfam" id="TIGR02543">
    <property type="entry name" value="List_Bact_rpt"/>
    <property type="match status" value="1"/>
</dbReference>
<evidence type="ECO:0000256" key="3">
    <source>
        <dbReference type="ARBA" id="ARBA00022801"/>
    </source>
</evidence>
<dbReference type="InterPro" id="IPR002053">
    <property type="entry name" value="Glyco_hydro_25"/>
</dbReference>
<comment type="subcellular location">
    <subcellularLocation>
        <location evidence="1">Cell envelope</location>
    </subcellularLocation>
</comment>
<dbReference type="Pfam" id="PF09479">
    <property type="entry name" value="Flg_new"/>
    <property type="match status" value="4"/>
</dbReference>
<evidence type="ECO:0000256" key="2">
    <source>
        <dbReference type="ARBA" id="ARBA00010646"/>
    </source>
</evidence>
<dbReference type="SUPFAM" id="SSF51445">
    <property type="entry name" value="(Trans)glycosidases"/>
    <property type="match status" value="1"/>
</dbReference>
<dbReference type="InterPro" id="IPR036116">
    <property type="entry name" value="FN3_sf"/>
</dbReference>
<dbReference type="InterPro" id="IPR042229">
    <property type="entry name" value="Listeria/Bacterioides_rpt_sf"/>
</dbReference>